<comment type="caution">
    <text evidence="1">The sequence shown here is derived from an EMBL/GenBank/DDBJ whole genome shotgun (WGS) entry which is preliminary data.</text>
</comment>
<evidence type="ECO:0000313" key="1">
    <source>
        <dbReference type="EMBL" id="MBC8559650.1"/>
    </source>
</evidence>
<protein>
    <submittedName>
        <fullName evidence="1">Uncharacterized protein</fullName>
    </submittedName>
</protein>
<sequence length="182" mass="20334">MSGGFRATIETVPERARYGREILLYIVYRRKESRVYLSNTHIEVYNRGGSSLSEAYGIFIYNPAEGVRYRDIYAQNCVITAGSSNTSVKAIGINDVFESLTSRYIRISLIGCSFPEPEWGYLGDNVSVGFPAEEGTLRRPYLHIQGCKFSKSSIYAGTQAFTSSTQADLYMPANSNLFNITL</sequence>
<organism evidence="1 2">
    <name type="scientific">Fumia xinanensis</name>
    <dbReference type="NCBI Taxonomy" id="2763659"/>
    <lineage>
        <taxon>Bacteria</taxon>
        <taxon>Bacillati</taxon>
        <taxon>Bacillota</taxon>
        <taxon>Clostridia</taxon>
        <taxon>Eubacteriales</taxon>
        <taxon>Oscillospiraceae</taxon>
        <taxon>Fumia</taxon>
    </lineage>
</organism>
<evidence type="ECO:0000313" key="2">
    <source>
        <dbReference type="Proteomes" id="UP000610760"/>
    </source>
</evidence>
<accession>A0A926I687</accession>
<keyword evidence="2" id="KW-1185">Reference proteome</keyword>
<dbReference type="Proteomes" id="UP000610760">
    <property type="component" value="Unassembled WGS sequence"/>
</dbReference>
<name>A0A926I687_9FIRM</name>
<dbReference type="EMBL" id="JACRSV010000001">
    <property type="protein sequence ID" value="MBC8559650.1"/>
    <property type="molecule type" value="Genomic_DNA"/>
</dbReference>
<proteinExistence type="predicted"/>
<reference evidence="1" key="1">
    <citation type="submission" date="2020-08" db="EMBL/GenBank/DDBJ databases">
        <title>Genome public.</title>
        <authorList>
            <person name="Liu C."/>
            <person name="Sun Q."/>
        </authorList>
    </citation>
    <scope>NUCLEOTIDE SEQUENCE</scope>
    <source>
        <strain evidence="1">NSJ-33</strain>
    </source>
</reference>
<gene>
    <name evidence="1" type="ORF">H8710_06130</name>
</gene>
<dbReference type="AlphaFoldDB" id="A0A926I687"/>
<dbReference type="RefSeq" id="WP_249294539.1">
    <property type="nucleotide sequence ID" value="NZ_JACRSV010000001.1"/>
</dbReference>